<dbReference type="AlphaFoldDB" id="A0A9W6QNU5"/>
<sequence>MSVFDKAKDKAEQVIGEVKEKLGQATDNRDLENSGKADQVSGHTKEAAHTARDKVAGAVHDAKERLDNDRR</sequence>
<dbReference type="EMBL" id="BSSD01000004">
    <property type="protein sequence ID" value="GLW91899.1"/>
    <property type="molecule type" value="Genomic_DNA"/>
</dbReference>
<accession>A0A9W6QNU5</accession>
<dbReference type="Proteomes" id="UP001165042">
    <property type="component" value="Unassembled WGS sequence"/>
</dbReference>
<evidence type="ECO:0000313" key="5">
    <source>
        <dbReference type="Proteomes" id="UP001165042"/>
    </source>
</evidence>
<name>A0A9W6QNU5_9PSEU</name>
<comment type="similarity">
    <text evidence="1">Belongs to the UPF0337 (CsbD) family.</text>
</comment>
<evidence type="ECO:0000256" key="2">
    <source>
        <dbReference type="SAM" id="MobiDB-lite"/>
    </source>
</evidence>
<protein>
    <recommendedName>
        <fullName evidence="3">CsbD-like domain-containing protein</fullName>
    </recommendedName>
</protein>
<comment type="caution">
    <text evidence="4">The sequence shown here is derived from an EMBL/GenBank/DDBJ whole genome shotgun (WGS) entry which is preliminary data.</text>
</comment>
<dbReference type="Pfam" id="PF05532">
    <property type="entry name" value="CsbD"/>
    <property type="match status" value="1"/>
</dbReference>
<feature type="region of interest" description="Disordered" evidence="2">
    <location>
        <begin position="19"/>
        <end position="71"/>
    </location>
</feature>
<organism evidence="4 5">
    <name type="scientific">Actinokineospora globicatena</name>
    <dbReference type="NCBI Taxonomy" id="103729"/>
    <lineage>
        <taxon>Bacteria</taxon>
        <taxon>Bacillati</taxon>
        <taxon>Actinomycetota</taxon>
        <taxon>Actinomycetes</taxon>
        <taxon>Pseudonocardiales</taxon>
        <taxon>Pseudonocardiaceae</taxon>
        <taxon>Actinokineospora</taxon>
    </lineage>
</organism>
<dbReference type="InterPro" id="IPR036629">
    <property type="entry name" value="YjbJ_sf"/>
</dbReference>
<feature type="compositionally biased region" description="Basic and acidic residues" evidence="2">
    <location>
        <begin position="19"/>
        <end position="35"/>
    </location>
</feature>
<gene>
    <name evidence="4" type="ORF">Aglo03_27150</name>
</gene>
<reference evidence="4" key="1">
    <citation type="submission" date="2023-02" db="EMBL/GenBank/DDBJ databases">
        <title>Actinokineospora globicatena NBRC 15670.</title>
        <authorList>
            <person name="Ichikawa N."/>
            <person name="Sato H."/>
            <person name="Tonouchi N."/>
        </authorList>
    </citation>
    <scope>NUCLEOTIDE SEQUENCE</scope>
    <source>
        <strain evidence="4">NBRC 15670</strain>
    </source>
</reference>
<dbReference type="SUPFAM" id="SSF69047">
    <property type="entry name" value="Hypothetical protein YjbJ"/>
    <property type="match status" value="1"/>
</dbReference>
<feature type="domain" description="CsbD-like" evidence="3">
    <location>
        <begin position="5"/>
        <end position="55"/>
    </location>
</feature>
<keyword evidence="5" id="KW-1185">Reference proteome</keyword>
<dbReference type="InterPro" id="IPR008462">
    <property type="entry name" value="CsbD"/>
</dbReference>
<dbReference type="RefSeq" id="WP_253832017.1">
    <property type="nucleotide sequence ID" value="NZ_BAAAVC010000001.1"/>
</dbReference>
<evidence type="ECO:0000259" key="3">
    <source>
        <dbReference type="Pfam" id="PF05532"/>
    </source>
</evidence>
<feature type="compositionally biased region" description="Basic and acidic residues" evidence="2">
    <location>
        <begin position="43"/>
        <end position="71"/>
    </location>
</feature>
<evidence type="ECO:0000256" key="1">
    <source>
        <dbReference type="ARBA" id="ARBA00009129"/>
    </source>
</evidence>
<evidence type="ECO:0000313" key="4">
    <source>
        <dbReference type="EMBL" id="GLW91899.1"/>
    </source>
</evidence>
<dbReference type="Gene3D" id="1.10.1470.10">
    <property type="entry name" value="YjbJ"/>
    <property type="match status" value="1"/>
</dbReference>
<proteinExistence type="inferred from homology"/>